<reference evidence="2" key="2">
    <citation type="submission" date="2016-05" db="EMBL/GenBank/DDBJ databases">
        <title>Comparative analysis highlights variable genome content of wheat rusts and divergence of the mating loci.</title>
        <authorList>
            <person name="Cuomo C.A."/>
            <person name="Bakkeren G."/>
            <person name="Szabo L."/>
            <person name="Khalil H."/>
            <person name="Joly D."/>
            <person name="Goldberg J."/>
            <person name="Young S."/>
            <person name="Zeng Q."/>
            <person name="Fellers J."/>
        </authorList>
    </citation>
    <scope>NUCLEOTIDE SEQUENCE [LARGE SCALE GENOMIC DNA]</scope>
    <source>
        <strain evidence="2">1-1 BBBD Race 1</strain>
    </source>
</reference>
<sequence length="604" mass="67260">MTTRNTNSEPLLPITDPEEILRAARRRARLDAALTTTNPISVPLPCSPPQTHATMQHQPPGGSNSQPPPNPPDSTDQGLEGEMSITEAFKALLTIQKNTAVQFQAAQFQAERAQARAEEQRRLDAKRLAAVEEQRRLDNKRFMEQRRIDAERIASIDEQRRLDNSRFNEQRRIDAEKLSLLEEIAKNSVNRPEQSQISATQADGRIDLTRFRTSDGPQFKGPFQAVEPFLTWMQGVKIFFSTRNVSHSDDKRLILGALISETNLLSYYANVLASYEGKTWDEFRSCLFKFCLPEDWCTELRQTIQHLEMSNSKSFMEFSGRTRTLQSLVNFEKDSISDFDLAKFIMFGLPNTLKSKVKDFQLLAAQNFSYTEFESRTNGFYATLPRPRPSTGQGPTTLASNTSNQLDPEAYLWRIFSYLDSVGKCHFCKKHCGNLAGACPGPQERRIFIPPSFVVPPKPANYVAPRAWKNAQGPSISSAGKATGRPAGVAAASVEAPALDEAGISAVAMIEGHMEAEALNYGDDPLSFIEHDREDLEPSDTEDTPVTAKTLSLADVQMADASQSGYHEGLLEFLDNPSAAEVDDNRPLFHKPPNDLTPATLTEA</sequence>
<organism evidence="2">
    <name type="scientific">Puccinia triticina (isolate 1-1 / race 1 (BBBD))</name>
    <name type="common">Brown leaf rust fungus</name>
    <dbReference type="NCBI Taxonomy" id="630390"/>
    <lineage>
        <taxon>Eukaryota</taxon>
        <taxon>Fungi</taxon>
        <taxon>Dikarya</taxon>
        <taxon>Basidiomycota</taxon>
        <taxon>Pucciniomycotina</taxon>
        <taxon>Pucciniomycetes</taxon>
        <taxon>Pucciniales</taxon>
        <taxon>Pucciniaceae</taxon>
        <taxon>Puccinia</taxon>
    </lineage>
</organism>
<evidence type="ECO:0000313" key="4">
    <source>
        <dbReference type="Proteomes" id="UP000005240"/>
    </source>
</evidence>
<feature type="region of interest" description="Disordered" evidence="1">
    <location>
        <begin position="577"/>
        <end position="604"/>
    </location>
</feature>
<feature type="region of interest" description="Disordered" evidence="1">
    <location>
        <begin position="34"/>
        <end position="79"/>
    </location>
</feature>
<proteinExistence type="predicted"/>
<evidence type="ECO:0000313" key="2">
    <source>
        <dbReference type="EMBL" id="OAV97964.1"/>
    </source>
</evidence>
<reference evidence="3 4" key="3">
    <citation type="journal article" date="2017" name="G3 (Bethesda)">
        <title>Comparative analysis highlights variable genome content of wheat rusts and divergence of the mating loci.</title>
        <authorList>
            <person name="Cuomo C.A."/>
            <person name="Bakkeren G."/>
            <person name="Khalil H.B."/>
            <person name="Panwar V."/>
            <person name="Joly D."/>
            <person name="Linning R."/>
            <person name="Sakthikumar S."/>
            <person name="Song X."/>
            <person name="Adiconis X."/>
            <person name="Fan L."/>
            <person name="Goldberg J.M."/>
            <person name="Levin J.Z."/>
            <person name="Young S."/>
            <person name="Zeng Q."/>
            <person name="Anikster Y."/>
            <person name="Bruce M."/>
            <person name="Wang M."/>
            <person name="Yin C."/>
            <person name="McCallum B."/>
            <person name="Szabo L.J."/>
            <person name="Hulbert S."/>
            <person name="Chen X."/>
            <person name="Fellers J.P."/>
        </authorList>
    </citation>
    <scope>NUCLEOTIDE SEQUENCE</scope>
    <source>
        <strain evidence="3">isolate 1-1 / race 1 (BBBD)</strain>
        <strain evidence="4">Isolate 1-1 / race 1 (BBBD)</strain>
    </source>
</reference>
<evidence type="ECO:0000256" key="1">
    <source>
        <dbReference type="SAM" id="MobiDB-lite"/>
    </source>
</evidence>
<dbReference type="Proteomes" id="UP000005240">
    <property type="component" value="Unassembled WGS sequence"/>
</dbReference>
<gene>
    <name evidence="2" type="ORF">PTTG_25892</name>
</gene>
<protein>
    <recommendedName>
        <fullName evidence="5">Retrotransposon gag domain-containing protein</fullName>
    </recommendedName>
</protein>
<accession>A0A180GZL6</accession>
<dbReference type="AlphaFoldDB" id="A0A180GZL6"/>
<dbReference type="EMBL" id="ADAS02000010">
    <property type="protein sequence ID" value="OAV97964.1"/>
    <property type="molecule type" value="Genomic_DNA"/>
</dbReference>
<dbReference type="EnsemblFungi" id="PTTG_25892-t43_1">
    <property type="protein sequence ID" value="PTTG_25892-t43_1-p1"/>
    <property type="gene ID" value="PTTG_25892"/>
</dbReference>
<keyword evidence="4" id="KW-1185">Reference proteome</keyword>
<dbReference type="VEuPathDB" id="FungiDB:PTTG_25892"/>
<name>A0A180GZL6_PUCT1</name>
<reference evidence="2" key="1">
    <citation type="submission" date="2009-11" db="EMBL/GenBank/DDBJ databases">
        <authorList>
            <consortium name="The Broad Institute Genome Sequencing Platform"/>
            <person name="Ward D."/>
            <person name="Feldgarden M."/>
            <person name="Earl A."/>
            <person name="Young S.K."/>
            <person name="Zeng Q."/>
            <person name="Koehrsen M."/>
            <person name="Alvarado L."/>
            <person name="Berlin A."/>
            <person name="Bochicchio J."/>
            <person name="Borenstein D."/>
            <person name="Chapman S.B."/>
            <person name="Chen Z."/>
            <person name="Engels R."/>
            <person name="Freedman E."/>
            <person name="Gellesch M."/>
            <person name="Goldberg J."/>
            <person name="Griggs A."/>
            <person name="Gujja S."/>
            <person name="Heilman E."/>
            <person name="Heiman D."/>
            <person name="Hepburn T."/>
            <person name="Howarth C."/>
            <person name="Jen D."/>
            <person name="Larson L."/>
            <person name="Lewis B."/>
            <person name="Mehta T."/>
            <person name="Park D."/>
            <person name="Pearson M."/>
            <person name="Roberts A."/>
            <person name="Saif S."/>
            <person name="Shea T."/>
            <person name="Shenoy N."/>
            <person name="Sisk P."/>
            <person name="Stolte C."/>
            <person name="Sykes S."/>
            <person name="Thomson T."/>
            <person name="Walk T."/>
            <person name="White J."/>
            <person name="Yandava C."/>
            <person name="Izard J."/>
            <person name="Baranova O.V."/>
            <person name="Blanton J.M."/>
            <person name="Tanner A.C."/>
            <person name="Dewhirst F.E."/>
            <person name="Haas B."/>
            <person name="Nusbaum C."/>
            <person name="Birren B."/>
        </authorList>
    </citation>
    <scope>NUCLEOTIDE SEQUENCE [LARGE SCALE GENOMIC DNA]</scope>
    <source>
        <strain evidence="2">1-1 BBBD Race 1</strain>
    </source>
</reference>
<evidence type="ECO:0008006" key="5">
    <source>
        <dbReference type="Google" id="ProtNLM"/>
    </source>
</evidence>
<reference evidence="3" key="4">
    <citation type="submission" date="2025-05" db="UniProtKB">
        <authorList>
            <consortium name="EnsemblFungi"/>
        </authorList>
    </citation>
    <scope>IDENTIFICATION</scope>
    <source>
        <strain evidence="3">isolate 1-1 / race 1 (BBBD)</strain>
    </source>
</reference>
<evidence type="ECO:0000313" key="3">
    <source>
        <dbReference type="EnsemblFungi" id="PTTG_25892-t43_1-p1"/>
    </source>
</evidence>